<evidence type="ECO:0000313" key="2">
    <source>
        <dbReference type="Proteomes" id="UP000298663"/>
    </source>
</evidence>
<dbReference type="EMBL" id="AZBU02000001">
    <property type="protein sequence ID" value="TMS34899.1"/>
    <property type="molecule type" value="Genomic_DNA"/>
</dbReference>
<dbReference type="AlphaFoldDB" id="A0A4U8UQ59"/>
<dbReference type="Proteomes" id="UP000298663">
    <property type="component" value="Chromosome X"/>
</dbReference>
<reference evidence="1 2" key="2">
    <citation type="journal article" date="2019" name="G3 (Bethesda)">
        <title>Hybrid Assembly of the Genome of the Entomopathogenic Nematode Steinernema carpocapsae Identifies the X-Chromosome.</title>
        <authorList>
            <person name="Serra L."/>
            <person name="Macchietto M."/>
            <person name="Macias-Munoz A."/>
            <person name="McGill C.J."/>
            <person name="Rodriguez I.M."/>
            <person name="Rodriguez B."/>
            <person name="Murad R."/>
            <person name="Mortazavi A."/>
        </authorList>
    </citation>
    <scope>NUCLEOTIDE SEQUENCE [LARGE SCALE GENOMIC DNA]</scope>
    <source>
        <strain evidence="1 2">ALL</strain>
    </source>
</reference>
<organism evidence="1 2">
    <name type="scientific">Steinernema carpocapsae</name>
    <name type="common">Entomopathogenic nematode</name>
    <dbReference type="NCBI Taxonomy" id="34508"/>
    <lineage>
        <taxon>Eukaryota</taxon>
        <taxon>Metazoa</taxon>
        <taxon>Ecdysozoa</taxon>
        <taxon>Nematoda</taxon>
        <taxon>Chromadorea</taxon>
        <taxon>Rhabditida</taxon>
        <taxon>Tylenchina</taxon>
        <taxon>Panagrolaimomorpha</taxon>
        <taxon>Strongyloidoidea</taxon>
        <taxon>Steinernematidae</taxon>
        <taxon>Steinernema</taxon>
    </lineage>
</organism>
<sequence length="105" mass="11739">MWISSPSGASSFRARTDEQIAMDYVDVFNEPEGMEAFSDLGDLRLSPKRSPVLLDDSAFDKLDESMADLNFLGDADDPFLCLKKPIKDLSVKELVRRIRNSGKVP</sequence>
<protein>
    <submittedName>
        <fullName evidence="1">Uncharacterized protein</fullName>
    </submittedName>
</protein>
<dbReference type="EMBL" id="CM016762">
    <property type="protein sequence ID" value="TMS34899.1"/>
    <property type="molecule type" value="Genomic_DNA"/>
</dbReference>
<gene>
    <name evidence="1" type="ORF">L596_002398</name>
</gene>
<proteinExistence type="predicted"/>
<reference evidence="1 2" key="1">
    <citation type="journal article" date="2015" name="Genome Biol.">
        <title>Comparative genomics of Steinernema reveals deeply conserved gene regulatory networks.</title>
        <authorList>
            <person name="Dillman A.R."/>
            <person name="Macchietto M."/>
            <person name="Porter C.F."/>
            <person name="Rogers A."/>
            <person name="Williams B."/>
            <person name="Antoshechkin I."/>
            <person name="Lee M.M."/>
            <person name="Goodwin Z."/>
            <person name="Lu X."/>
            <person name="Lewis E.E."/>
            <person name="Goodrich-Blair H."/>
            <person name="Stock S.P."/>
            <person name="Adams B.J."/>
            <person name="Sternberg P.W."/>
            <person name="Mortazavi A."/>
        </authorList>
    </citation>
    <scope>NUCLEOTIDE SEQUENCE [LARGE SCALE GENOMIC DNA]</scope>
    <source>
        <strain evidence="1 2">ALL</strain>
    </source>
</reference>
<accession>A0A4U8UQ59</accession>
<comment type="caution">
    <text evidence="1">The sequence shown here is derived from an EMBL/GenBank/DDBJ whole genome shotgun (WGS) entry which is preliminary data.</text>
</comment>
<name>A0A4U8UQ59_STECR</name>
<keyword evidence="2" id="KW-1185">Reference proteome</keyword>
<evidence type="ECO:0000313" key="1">
    <source>
        <dbReference type="EMBL" id="TMS34899.1"/>
    </source>
</evidence>